<feature type="active site" evidence="9">
    <location>
        <position position="134"/>
    </location>
</feature>
<dbReference type="HAMAP" id="MF_00161">
    <property type="entry name" value="LspA"/>
    <property type="match status" value="1"/>
</dbReference>
<dbReference type="InterPro" id="IPR001872">
    <property type="entry name" value="Peptidase_A8"/>
</dbReference>
<keyword evidence="7 9" id="KW-1133">Transmembrane helix</keyword>
<evidence type="ECO:0000256" key="9">
    <source>
        <dbReference type="HAMAP-Rule" id="MF_00161"/>
    </source>
</evidence>
<dbReference type="OrthoDB" id="9810259at2"/>
<evidence type="ECO:0000256" key="5">
    <source>
        <dbReference type="ARBA" id="ARBA00022750"/>
    </source>
</evidence>
<dbReference type="UniPathway" id="UPA00665"/>
<dbReference type="GO" id="GO:0006508">
    <property type="term" value="P:proteolysis"/>
    <property type="evidence" value="ECO:0007669"/>
    <property type="project" value="UniProtKB-KW"/>
</dbReference>
<keyword evidence="6 9" id="KW-0378">Hydrolase</keyword>
<dbReference type="PANTHER" id="PTHR33695:SF1">
    <property type="entry name" value="LIPOPROTEIN SIGNAL PEPTIDASE"/>
    <property type="match status" value="1"/>
</dbReference>
<name>A0A561BA35_9BURK</name>
<feature type="transmembrane region" description="Helical" evidence="9">
    <location>
        <begin position="79"/>
        <end position="99"/>
    </location>
</feature>
<dbReference type="EMBL" id="VIVL01000015">
    <property type="protein sequence ID" value="TWD75794.1"/>
    <property type="molecule type" value="Genomic_DNA"/>
</dbReference>
<keyword evidence="8 9" id="KW-0472">Membrane</keyword>
<proteinExistence type="inferred from homology"/>
<organism evidence="11 12">
    <name type="scientific">Variovorax beijingensis</name>
    <dbReference type="NCBI Taxonomy" id="2496117"/>
    <lineage>
        <taxon>Bacteria</taxon>
        <taxon>Pseudomonadati</taxon>
        <taxon>Pseudomonadota</taxon>
        <taxon>Betaproteobacteria</taxon>
        <taxon>Burkholderiales</taxon>
        <taxon>Comamonadaceae</taxon>
        <taxon>Variovorax</taxon>
    </lineage>
</organism>
<comment type="pathway">
    <text evidence="9">Protein modification; lipoprotein biosynthesis (signal peptide cleavage).</text>
</comment>
<comment type="catalytic activity">
    <reaction evidence="9">
        <text>Release of signal peptides from bacterial membrane prolipoproteins. Hydrolyzes -Xaa-Yaa-Zaa-|-(S,diacylglyceryl)Cys-, in which Xaa is hydrophobic (preferably Leu), and Yaa (Ala or Ser) and Zaa (Gly or Ala) have small, neutral side chains.</text>
        <dbReference type="EC" id="3.4.23.36"/>
    </reaction>
</comment>
<reference evidence="11 12" key="1">
    <citation type="submission" date="2019-06" db="EMBL/GenBank/DDBJ databases">
        <title>Sorghum-associated microbial communities from plants grown in Nebraska, USA.</title>
        <authorList>
            <person name="Schachtman D."/>
        </authorList>
    </citation>
    <scope>NUCLEOTIDE SEQUENCE [LARGE SCALE GENOMIC DNA]</scope>
    <source>
        <strain evidence="11 12">T529</strain>
    </source>
</reference>
<protein>
    <recommendedName>
        <fullName evidence="9">Lipoprotein signal peptidase</fullName>
        <ecNumber evidence="9">3.4.23.36</ecNumber>
    </recommendedName>
    <alternativeName>
        <fullName evidence="9">Prolipoprotein signal peptidase</fullName>
    </alternativeName>
    <alternativeName>
        <fullName evidence="9">Signal peptidase II</fullName>
        <shortName evidence="9">SPase II</shortName>
    </alternativeName>
</protein>
<dbReference type="Proteomes" id="UP000319722">
    <property type="component" value="Unassembled WGS sequence"/>
</dbReference>
<dbReference type="AlphaFoldDB" id="A0A561BA35"/>
<gene>
    <name evidence="9" type="primary">lspA</name>
    <name evidence="11" type="ORF">FB547_1157</name>
</gene>
<evidence type="ECO:0000256" key="8">
    <source>
        <dbReference type="ARBA" id="ARBA00023136"/>
    </source>
</evidence>
<dbReference type="GO" id="GO:0005886">
    <property type="term" value="C:plasma membrane"/>
    <property type="evidence" value="ECO:0007669"/>
    <property type="project" value="UniProtKB-SubCell"/>
</dbReference>
<dbReference type="GO" id="GO:0004190">
    <property type="term" value="F:aspartic-type endopeptidase activity"/>
    <property type="evidence" value="ECO:0007669"/>
    <property type="project" value="UniProtKB-UniRule"/>
</dbReference>
<dbReference type="NCBIfam" id="TIGR00077">
    <property type="entry name" value="lspA"/>
    <property type="match status" value="1"/>
</dbReference>
<dbReference type="RefSeq" id="WP_145747115.1">
    <property type="nucleotide sequence ID" value="NZ_VIVL01000015.1"/>
</dbReference>
<evidence type="ECO:0000256" key="7">
    <source>
        <dbReference type="ARBA" id="ARBA00022989"/>
    </source>
</evidence>
<keyword evidence="4 9" id="KW-0812">Transmembrane</keyword>
<dbReference type="EC" id="3.4.23.36" evidence="9"/>
<dbReference type="PANTHER" id="PTHR33695">
    <property type="entry name" value="LIPOPROTEIN SIGNAL PEPTIDASE"/>
    <property type="match status" value="1"/>
</dbReference>
<feature type="transmembrane region" description="Helical" evidence="9">
    <location>
        <begin position="12"/>
        <end position="34"/>
    </location>
</feature>
<comment type="similarity">
    <text evidence="1 9 10">Belongs to the peptidase A8 family.</text>
</comment>
<evidence type="ECO:0000256" key="2">
    <source>
        <dbReference type="ARBA" id="ARBA00022475"/>
    </source>
</evidence>
<evidence type="ECO:0000256" key="10">
    <source>
        <dbReference type="RuleBase" id="RU004181"/>
    </source>
</evidence>
<feature type="active site" evidence="9">
    <location>
        <position position="153"/>
    </location>
</feature>
<evidence type="ECO:0000256" key="6">
    <source>
        <dbReference type="ARBA" id="ARBA00022801"/>
    </source>
</evidence>
<feature type="transmembrane region" description="Helical" evidence="9">
    <location>
        <begin position="144"/>
        <end position="166"/>
    </location>
</feature>
<sequence>MTIIVSADRRREGISAVAARLVPYLGIAFTVVLLDQASKSLATRFLSGGEILPITPFADLVLAHNRGVAFSFLADASGWQRWLFTALAIAAAAFILKLLAQPGGTLLFRAALALVLGGALGNAIDRSWQGHVVDFIHLHWRDVYDFAIFNVADCAITAGAALLVLAEIRRPRAA</sequence>
<feature type="transmembrane region" description="Helical" evidence="9">
    <location>
        <begin position="106"/>
        <end position="124"/>
    </location>
</feature>
<evidence type="ECO:0000256" key="1">
    <source>
        <dbReference type="ARBA" id="ARBA00006139"/>
    </source>
</evidence>
<evidence type="ECO:0000313" key="12">
    <source>
        <dbReference type="Proteomes" id="UP000319722"/>
    </source>
</evidence>
<dbReference type="Pfam" id="PF01252">
    <property type="entry name" value="Peptidase_A8"/>
    <property type="match status" value="1"/>
</dbReference>
<keyword evidence="2 9" id="KW-1003">Cell membrane</keyword>
<keyword evidence="5 9" id="KW-0064">Aspartyl protease</keyword>
<comment type="function">
    <text evidence="9">This protein specifically catalyzes the removal of signal peptides from prolipoproteins.</text>
</comment>
<evidence type="ECO:0000256" key="4">
    <source>
        <dbReference type="ARBA" id="ARBA00022692"/>
    </source>
</evidence>
<comment type="caution">
    <text evidence="11">The sequence shown here is derived from an EMBL/GenBank/DDBJ whole genome shotgun (WGS) entry which is preliminary data.</text>
</comment>
<accession>A0A561BA35</accession>
<evidence type="ECO:0000256" key="3">
    <source>
        <dbReference type="ARBA" id="ARBA00022670"/>
    </source>
</evidence>
<evidence type="ECO:0000313" key="11">
    <source>
        <dbReference type="EMBL" id="TWD75794.1"/>
    </source>
</evidence>
<comment type="subcellular location">
    <subcellularLocation>
        <location evidence="9">Cell membrane</location>
        <topology evidence="9">Multi-pass membrane protein</topology>
    </subcellularLocation>
</comment>
<dbReference type="PRINTS" id="PR00781">
    <property type="entry name" value="LIPOSIGPTASE"/>
</dbReference>
<keyword evidence="3 9" id="KW-0645">Protease</keyword>